<dbReference type="GO" id="GO:0033565">
    <property type="term" value="C:ESCRT-0 complex"/>
    <property type="evidence" value="ECO:0007669"/>
    <property type="project" value="TreeGrafter"/>
</dbReference>
<feature type="compositionally biased region" description="Polar residues" evidence="3">
    <location>
        <begin position="44"/>
        <end position="55"/>
    </location>
</feature>
<proteinExistence type="predicted"/>
<dbReference type="AlphaFoldDB" id="A0A9P0A4T4"/>
<dbReference type="SUPFAM" id="SSF50044">
    <property type="entry name" value="SH3-domain"/>
    <property type="match status" value="2"/>
</dbReference>
<dbReference type="GO" id="GO:0043328">
    <property type="term" value="P:protein transport to vacuole involved in ubiquitin-dependent protein catabolic process via the multivesicular body sorting pathway"/>
    <property type="evidence" value="ECO:0007669"/>
    <property type="project" value="TreeGrafter"/>
</dbReference>
<dbReference type="Gene3D" id="2.30.30.40">
    <property type="entry name" value="SH3 Domains"/>
    <property type="match status" value="2"/>
</dbReference>
<name>A0A9P0A4T4_BEMTA</name>
<evidence type="ECO:0000313" key="6">
    <source>
        <dbReference type="Proteomes" id="UP001152759"/>
    </source>
</evidence>
<evidence type="ECO:0000256" key="1">
    <source>
        <dbReference type="ARBA" id="ARBA00022443"/>
    </source>
</evidence>
<dbReference type="PRINTS" id="PR00499">
    <property type="entry name" value="P67PHOX"/>
</dbReference>
<dbReference type="EMBL" id="OU963863">
    <property type="protein sequence ID" value="CAH0384562.1"/>
    <property type="molecule type" value="Genomic_DNA"/>
</dbReference>
<accession>A0A9P0A4T4</accession>
<feature type="domain" description="SH3" evidence="4">
    <location>
        <begin position="393"/>
        <end position="452"/>
    </location>
</feature>
<organism evidence="5 6">
    <name type="scientific">Bemisia tabaci</name>
    <name type="common">Sweetpotato whitefly</name>
    <name type="synonym">Aleurodes tabaci</name>
    <dbReference type="NCBI Taxonomy" id="7038"/>
    <lineage>
        <taxon>Eukaryota</taxon>
        <taxon>Metazoa</taxon>
        <taxon>Ecdysozoa</taxon>
        <taxon>Arthropoda</taxon>
        <taxon>Hexapoda</taxon>
        <taxon>Insecta</taxon>
        <taxon>Pterygota</taxon>
        <taxon>Neoptera</taxon>
        <taxon>Paraneoptera</taxon>
        <taxon>Hemiptera</taxon>
        <taxon>Sternorrhyncha</taxon>
        <taxon>Aleyrodoidea</taxon>
        <taxon>Aleyrodidae</taxon>
        <taxon>Aleyrodinae</taxon>
        <taxon>Bemisia</taxon>
    </lineage>
</organism>
<dbReference type="InterPro" id="IPR036028">
    <property type="entry name" value="SH3-like_dom_sf"/>
</dbReference>
<reference evidence="5" key="1">
    <citation type="submission" date="2021-12" db="EMBL/GenBank/DDBJ databases">
        <authorList>
            <person name="King R."/>
        </authorList>
    </citation>
    <scope>NUCLEOTIDE SEQUENCE</scope>
</reference>
<dbReference type="PRINTS" id="PR00452">
    <property type="entry name" value="SH3DOMAIN"/>
</dbReference>
<dbReference type="InterPro" id="IPR050670">
    <property type="entry name" value="STAM"/>
</dbReference>
<keyword evidence="1 2" id="KW-0728">SH3 domain</keyword>
<dbReference type="KEGG" id="btab:109032491"/>
<feature type="domain" description="SH3" evidence="4">
    <location>
        <begin position="325"/>
        <end position="384"/>
    </location>
</feature>
<dbReference type="PROSITE" id="PS50002">
    <property type="entry name" value="SH3"/>
    <property type="match status" value="2"/>
</dbReference>
<dbReference type="InterPro" id="IPR001452">
    <property type="entry name" value="SH3_domain"/>
</dbReference>
<feature type="compositionally biased region" description="Low complexity" evidence="3">
    <location>
        <begin position="136"/>
        <end position="158"/>
    </location>
</feature>
<evidence type="ECO:0000313" key="5">
    <source>
        <dbReference type="EMBL" id="CAH0384562.1"/>
    </source>
</evidence>
<dbReference type="Pfam" id="PF00018">
    <property type="entry name" value="SH3_1"/>
    <property type="match status" value="2"/>
</dbReference>
<evidence type="ECO:0000256" key="2">
    <source>
        <dbReference type="PROSITE-ProRule" id="PRU00192"/>
    </source>
</evidence>
<feature type="compositionally biased region" description="Low complexity" evidence="3">
    <location>
        <begin position="21"/>
        <end position="33"/>
    </location>
</feature>
<protein>
    <recommendedName>
        <fullName evidence="4">SH3 domain-containing protein</fullName>
    </recommendedName>
</protein>
<dbReference type="CDD" id="cd00174">
    <property type="entry name" value="SH3"/>
    <property type="match status" value="2"/>
</dbReference>
<dbReference type="FunFam" id="2.30.30.40:FF:000072">
    <property type="entry name" value="Unconventional Myosin IB"/>
    <property type="match status" value="1"/>
</dbReference>
<feature type="region of interest" description="Disordered" evidence="3">
    <location>
        <begin position="1"/>
        <end position="83"/>
    </location>
</feature>
<feature type="compositionally biased region" description="Polar residues" evidence="3">
    <location>
        <begin position="159"/>
        <end position="169"/>
    </location>
</feature>
<dbReference type="PANTHER" id="PTHR45929">
    <property type="entry name" value="JAK PATHWAY SIGNAL TRANSDUCTION ADAPTOR MOLECULE"/>
    <property type="match status" value="1"/>
</dbReference>
<evidence type="ECO:0000259" key="4">
    <source>
        <dbReference type="PROSITE" id="PS50002"/>
    </source>
</evidence>
<dbReference type="Proteomes" id="UP001152759">
    <property type="component" value="Chromosome 2"/>
</dbReference>
<gene>
    <name evidence="5" type="ORF">BEMITA_LOCUS3873</name>
</gene>
<feature type="region of interest" description="Disordered" evidence="3">
    <location>
        <begin position="129"/>
        <end position="169"/>
    </location>
</feature>
<dbReference type="PANTHER" id="PTHR45929:SF2">
    <property type="entry name" value="SIGNAL TRANSDUCING ADAPTER MOLECULE 1"/>
    <property type="match status" value="1"/>
</dbReference>
<sequence>MVTPAGNGCNLPTRPAPAPPGSSISRGISSLDLGSDKKHAIESSRPSSLANQFRSHSMCDVSKKKKPPPRPPPPKIDNKNKIQNRTTVLSNLFSRKNSFAASRPAHIFNPEITKAVHVPSVPVASLIDLHSPPSSPTLTTRSSSDGVSVDSLSSDNGNTSASGNYGTGSQVESGFEDDFALFPTSLSLEDTTKPVTDPFSPLPKSACVNPTFQLSNEDPKLKVKMLDTPAVRNPTIIRTKQSKAPLRPPLPVISQNSSESLWAVPSSSCTQPSESIFDFPDDFSPPMPSVPPPPPPAEVLQVLCSGPPVPPRPSFEFKPSKRVENEKPYCIALYDYNADVESDLSFKEKDVILLTREVNEEWFMGCLNGREGMFPSNYVEVKVPLNSADSSSSENRKVIAIFDFHAESWDDLDFKEGDEVTVLETINQDWLYGEIGDKRGQFPSSFVSPLPDS</sequence>
<evidence type="ECO:0000256" key="3">
    <source>
        <dbReference type="SAM" id="MobiDB-lite"/>
    </source>
</evidence>
<keyword evidence="6" id="KW-1185">Reference proteome</keyword>
<dbReference type="SMART" id="SM00326">
    <property type="entry name" value="SH3"/>
    <property type="match status" value="2"/>
</dbReference>